<evidence type="ECO:0000313" key="2">
    <source>
        <dbReference type="EMBL" id="PMD25215.1"/>
    </source>
</evidence>
<gene>
    <name evidence="2" type="ORF">NA56DRAFT_425983</name>
</gene>
<accession>A0A2J6QG31</accession>
<keyword evidence="3" id="KW-1185">Reference proteome</keyword>
<evidence type="ECO:0000256" key="1">
    <source>
        <dbReference type="SAM" id="MobiDB-lite"/>
    </source>
</evidence>
<feature type="compositionally biased region" description="Polar residues" evidence="1">
    <location>
        <begin position="37"/>
        <end position="57"/>
    </location>
</feature>
<organism evidence="2 3">
    <name type="scientific">Hyaloscypha hepaticicola</name>
    <dbReference type="NCBI Taxonomy" id="2082293"/>
    <lineage>
        <taxon>Eukaryota</taxon>
        <taxon>Fungi</taxon>
        <taxon>Dikarya</taxon>
        <taxon>Ascomycota</taxon>
        <taxon>Pezizomycotina</taxon>
        <taxon>Leotiomycetes</taxon>
        <taxon>Helotiales</taxon>
        <taxon>Hyaloscyphaceae</taxon>
        <taxon>Hyaloscypha</taxon>
    </lineage>
</organism>
<dbReference type="EMBL" id="KZ613470">
    <property type="protein sequence ID" value="PMD25215.1"/>
    <property type="molecule type" value="Genomic_DNA"/>
</dbReference>
<proteinExistence type="predicted"/>
<protein>
    <submittedName>
        <fullName evidence="2">Uncharacterized protein</fullName>
    </submittedName>
</protein>
<name>A0A2J6QG31_9HELO</name>
<reference evidence="2 3" key="1">
    <citation type="submission" date="2016-05" db="EMBL/GenBank/DDBJ databases">
        <title>A degradative enzymes factory behind the ericoid mycorrhizal symbiosis.</title>
        <authorList>
            <consortium name="DOE Joint Genome Institute"/>
            <person name="Martino E."/>
            <person name="Morin E."/>
            <person name="Grelet G."/>
            <person name="Kuo A."/>
            <person name="Kohler A."/>
            <person name="Daghino S."/>
            <person name="Barry K."/>
            <person name="Choi C."/>
            <person name="Cichocki N."/>
            <person name="Clum A."/>
            <person name="Copeland A."/>
            <person name="Hainaut M."/>
            <person name="Haridas S."/>
            <person name="Labutti K."/>
            <person name="Lindquist E."/>
            <person name="Lipzen A."/>
            <person name="Khouja H.-R."/>
            <person name="Murat C."/>
            <person name="Ohm R."/>
            <person name="Olson A."/>
            <person name="Spatafora J."/>
            <person name="Veneault-Fourrey C."/>
            <person name="Henrissat B."/>
            <person name="Grigoriev I."/>
            <person name="Martin F."/>
            <person name="Perotto S."/>
        </authorList>
    </citation>
    <scope>NUCLEOTIDE SEQUENCE [LARGE SCALE GENOMIC DNA]</scope>
    <source>
        <strain evidence="2 3">UAMH 7357</strain>
    </source>
</reference>
<evidence type="ECO:0000313" key="3">
    <source>
        <dbReference type="Proteomes" id="UP000235672"/>
    </source>
</evidence>
<dbReference type="AlphaFoldDB" id="A0A2J6QG31"/>
<feature type="region of interest" description="Disordered" evidence="1">
    <location>
        <begin position="37"/>
        <end position="64"/>
    </location>
</feature>
<dbReference type="Proteomes" id="UP000235672">
    <property type="component" value="Unassembled WGS sequence"/>
</dbReference>
<sequence>MSFTPSRASHCLLDSNLVSSSILPTYYLNPKDQHKSNNFHLPSLTPNSTSNPQSVSRSKPLVVFTPPPPRQLPLLRLPPPNKCPMPTSMAACIIISSYLDVC</sequence>